<dbReference type="InterPro" id="IPR029753">
    <property type="entry name" value="D-isomer_DH_CS"/>
</dbReference>
<dbReference type="Pfam" id="PF00389">
    <property type="entry name" value="2-Hacid_dh"/>
    <property type="match status" value="1"/>
</dbReference>
<dbReference type="InterPro" id="IPR050223">
    <property type="entry name" value="D-isomer_2-hydroxyacid_DH"/>
</dbReference>
<dbReference type="PANTHER" id="PTHR10996:SF283">
    <property type="entry name" value="GLYOXYLATE_HYDROXYPYRUVATE REDUCTASE B"/>
    <property type="match status" value="1"/>
</dbReference>
<dbReference type="Pfam" id="PF02826">
    <property type="entry name" value="2-Hacid_dh_C"/>
    <property type="match status" value="1"/>
</dbReference>
<evidence type="ECO:0000256" key="4">
    <source>
        <dbReference type="RuleBase" id="RU003719"/>
    </source>
</evidence>
<evidence type="ECO:0000256" key="3">
    <source>
        <dbReference type="ARBA" id="ARBA00023027"/>
    </source>
</evidence>
<comment type="caution">
    <text evidence="6">The sequence shown here is derived from an EMBL/GenBank/DDBJ whole genome shotgun (WGS) entry which is preliminary data.</text>
</comment>
<proteinExistence type="inferred from homology"/>
<dbReference type="PROSITE" id="PS00671">
    <property type="entry name" value="D_2_HYDROXYACID_DH_3"/>
    <property type="match status" value="1"/>
</dbReference>
<keyword evidence="2 4" id="KW-0560">Oxidoreductase</keyword>
<comment type="similarity">
    <text evidence="1 4">Belongs to the D-isomer specific 2-hydroxyacid dehydrogenase family.</text>
</comment>
<dbReference type="EMBL" id="MGDE01000112">
    <property type="protein sequence ID" value="OGL45890.1"/>
    <property type="molecule type" value="Genomic_DNA"/>
</dbReference>
<evidence type="ECO:0000313" key="6">
    <source>
        <dbReference type="EMBL" id="OGL45890.1"/>
    </source>
</evidence>
<dbReference type="GO" id="GO:0005829">
    <property type="term" value="C:cytosol"/>
    <property type="evidence" value="ECO:0007669"/>
    <property type="project" value="TreeGrafter"/>
</dbReference>
<sequence>MKVFVSTSSFAKDDNRPFDMLKEAGLEVSLNPYGRKLFEDEIRGFLHDIDYLIAGTEPLTQRVLGSAKRLKVISRCGTGLDNVDIKAADKLGIKVYNTPYGPTQSVAELTIGLMLDMLRHISRMDRDTRSGVWKKYTGNLLSEKKVGIIGFGKIGQKVAELLVPFGVEVSYFDISSQQQSGLFFQSKSMEELLSWADIITLHCSATQNDKHLLGKNELKKMKKGAWLINTARGKLLDENELYFLLKEGHLSGAALDVYSHEPYTGSLRELDNVLLTPHIGSYAKEGRINMELQAVKNLLYGAGFTVR</sequence>
<dbReference type="PANTHER" id="PTHR10996">
    <property type="entry name" value="2-HYDROXYACID DEHYDROGENASE-RELATED"/>
    <property type="match status" value="1"/>
</dbReference>
<evidence type="ECO:0000256" key="1">
    <source>
        <dbReference type="ARBA" id="ARBA00005854"/>
    </source>
</evidence>
<dbReference type="InterPro" id="IPR006140">
    <property type="entry name" value="D-isomer_DH_NAD-bd"/>
</dbReference>
<dbReference type="GO" id="GO:0051287">
    <property type="term" value="F:NAD binding"/>
    <property type="evidence" value="ECO:0007669"/>
    <property type="project" value="InterPro"/>
</dbReference>
<accession>A0A1F7RWT8</accession>
<dbReference type="GO" id="GO:0016618">
    <property type="term" value="F:hydroxypyruvate reductase [NAD(P)H] activity"/>
    <property type="evidence" value="ECO:0007669"/>
    <property type="project" value="TreeGrafter"/>
</dbReference>
<gene>
    <name evidence="6" type="ORF">A2W05_03035</name>
</gene>
<dbReference type="FunFam" id="3.40.50.720:FF:000203">
    <property type="entry name" value="D-3-phosphoglycerate dehydrogenase (SerA)"/>
    <property type="match status" value="1"/>
</dbReference>
<dbReference type="SUPFAM" id="SSF51735">
    <property type="entry name" value="NAD(P)-binding Rossmann-fold domains"/>
    <property type="match status" value="1"/>
</dbReference>
<dbReference type="CDD" id="cd12172">
    <property type="entry name" value="PGDH_like_2"/>
    <property type="match status" value="1"/>
</dbReference>
<dbReference type="SMART" id="SM00997">
    <property type="entry name" value="AdoHcyase_NAD"/>
    <property type="match status" value="1"/>
</dbReference>
<protein>
    <submittedName>
        <fullName evidence="6">Hydroxyacid dehydrogenase</fullName>
    </submittedName>
</protein>
<dbReference type="Gene3D" id="3.40.50.720">
    <property type="entry name" value="NAD(P)-binding Rossmann-like Domain"/>
    <property type="match status" value="2"/>
</dbReference>
<evidence type="ECO:0000256" key="2">
    <source>
        <dbReference type="ARBA" id="ARBA00023002"/>
    </source>
</evidence>
<keyword evidence="3" id="KW-0520">NAD</keyword>
<dbReference type="InterPro" id="IPR006139">
    <property type="entry name" value="D-isomer_2_OHA_DH_cat_dom"/>
</dbReference>
<dbReference type="SUPFAM" id="SSF52283">
    <property type="entry name" value="Formate/glycerate dehydrogenase catalytic domain-like"/>
    <property type="match status" value="1"/>
</dbReference>
<reference evidence="6 7" key="1">
    <citation type="journal article" date="2016" name="Nat. Commun.">
        <title>Thousands of microbial genomes shed light on interconnected biogeochemical processes in an aquifer system.</title>
        <authorList>
            <person name="Anantharaman K."/>
            <person name="Brown C.T."/>
            <person name="Hug L.A."/>
            <person name="Sharon I."/>
            <person name="Castelle C.J."/>
            <person name="Probst A.J."/>
            <person name="Thomas B.C."/>
            <person name="Singh A."/>
            <person name="Wilkins M.J."/>
            <person name="Karaoz U."/>
            <person name="Brodie E.L."/>
            <person name="Williams K.H."/>
            <person name="Hubbard S.S."/>
            <person name="Banfield J.F."/>
        </authorList>
    </citation>
    <scope>NUCLEOTIDE SEQUENCE [LARGE SCALE GENOMIC DNA]</scope>
</reference>
<dbReference type="AlphaFoldDB" id="A0A1F7RWT8"/>
<dbReference type="PROSITE" id="PS00065">
    <property type="entry name" value="D_2_HYDROXYACID_DH_1"/>
    <property type="match status" value="1"/>
</dbReference>
<dbReference type="InterPro" id="IPR015878">
    <property type="entry name" value="Ado_hCys_hydrolase_NAD-bd"/>
</dbReference>
<evidence type="ECO:0000313" key="7">
    <source>
        <dbReference type="Proteomes" id="UP000178797"/>
    </source>
</evidence>
<feature type="domain" description="S-adenosyl-L-homocysteine hydrolase NAD binding" evidence="5">
    <location>
        <begin position="128"/>
        <end position="252"/>
    </location>
</feature>
<organism evidence="6 7">
    <name type="scientific">Candidatus Schekmanbacteria bacterium RBG_16_38_10</name>
    <dbReference type="NCBI Taxonomy" id="1817879"/>
    <lineage>
        <taxon>Bacteria</taxon>
        <taxon>Candidatus Schekmaniibacteriota</taxon>
    </lineage>
</organism>
<dbReference type="InterPro" id="IPR036291">
    <property type="entry name" value="NAD(P)-bd_dom_sf"/>
</dbReference>
<dbReference type="Proteomes" id="UP000178797">
    <property type="component" value="Unassembled WGS sequence"/>
</dbReference>
<name>A0A1F7RWT8_9BACT</name>
<evidence type="ECO:0000259" key="5">
    <source>
        <dbReference type="SMART" id="SM00997"/>
    </source>
</evidence>
<dbReference type="GO" id="GO:0030267">
    <property type="term" value="F:glyoxylate reductase (NADPH) activity"/>
    <property type="evidence" value="ECO:0007669"/>
    <property type="project" value="TreeGrafter"/>
</dbReference>
<dbReference type="InterPro" id="IPR029752">
    <property type="entry name" value="D-isomer_DH_CS1"/>
</dbReference>